<dbReference type="Proteomes" id="UP000291116">
    <property type="component" value="Unassembled WGS sequence"/>
</dbReference>
<protein>
    <submittedName>
        <fullName evidence="3">Uncharacterized protein</fullName>
    </submittedName>
</protein>
<dbReference type="AlphaFoldDB" id="A0A448YXL3"/>
<feature type="compositionally biased region" description="Low complexity" evidence="2">
    <location>
        <begin position="458"/>
        <end position="471"/>
    </location>
</feature>
<organism evidence="3 4">
    <name type="scientific">Pseudo-nitzschia multistriata</name>
    <dbReference type="NCBI Taxonomy" id="183589"/>
    <lineage>
        <taxon>Eukaryota</taxon>
        <taxon>Sar</taxon>
        <taxon>Stramenopiles</taxon>
        <taxon>Ochrophyta</taxon>
        <taxon>Bacillariophyta</taxon>
        <taxon>Bacillariophyceae</taxon>
        <taxon>Bacillariophycidae</taxon>
        <taxon>Bacillariales</taxon>
        <taxon>Bacillariaceae</taxon>
        <taxon>Pseudo-nitzschia</taxon>
    </lineage>
</organism>
<dbReference type="OrthoDB" id="10656776at2759"/>
<proteinExistence type="predicted"/>
<feature type="compositionally biased region" description="Basic residues" evidence="2">
    <location>
        <begin position="500"/>
        <end position="509"/>
    </location>
</feature>
<reference evidence="3 4" key="1">
    <citation type="submission" date="2019-01" db="EMBL/GenBank/DDBJ databases">
        <authorList>
            <person name="Ferrante I. M."/>
        </authorList>
    </citation>
    <scope>NUCLEOTIDE SEQUENCE [LARGE SCALE GENOMIC DNA]</scope>
    <source>
        <strain evidence="3 4">B856</strain>
    </source>
</reference>
<feature type="compositionally biased region" description="Basic and acidic residues" evidence="2">
    <location>
        <begin position="472"/>
        <end position="482"/>
    </location>
</feature>
<accession>A0A448YXL3</accession>
<feature type="compositionally biased region" description="Acidic residues" evidence="2">
    <location>
        <begin position="514"/>
        <end position="525"/>
    </location>
</feature>
<feature type="region of interest" description="Disordered" evidence="2">
    <location>
        <begin position="241"/>
        <end position="268"/>
    </location>
</feature>
<evidence type="ECO:0000313" key="4">
    <source>
        <dbReference type="Proteomes" id="UP000291116"/>
    </source>
</evidence>
<gene>
    <name evidence="3" type="ORF">PSNMU_V1.4_AUG-EV-PASAV3_0011940</name>
</gene>
<evidence type="ECO:0000256" key="2">
    <source>
        <dbReference type="SAM" id="MobiDB-lite"/>
    </source>
</evidence>
<feature type="coiled-coil region" evidence="1">
    <location>
        <begin position="45"/>
        <end position="101"/>
    </location>
</feature>
<feature type="compositionally biased region" description="Polar residues" evidence="2">
    <location>
        <begin position="19"/>
        <end position="31"/>
    </location>
</feature>
<feature type="compositionally biased region" description="Polar residues" evidence="2">
    <location>
        <begin position="331"/>
        <end position="351"/>
    </location>
</feature>
<feature type="compositionally biased region" description="Low complexity" evidence="2">
    <location>
        <begin position="526"/>
        <end position="548"/>
    </location>
</feature>
<feature type="region of interest" description="Disordered" evidence="2">
    <location>
        <begin position="368"/>
        <end position="555"/>
    </location>
</feature>
<feature type="compositionally biased region" description="Low complexity" evidence="2">
    <location>
        <begin position="421"/>
        <end position="436"/>
    </location>
</feature>
<name>A0A448YXL3_9STRA</name>
<keyword evidence="1" id="KW-0175">Coiled coil</keyword>
<evidence type="ECO:0000256" key="1">
    <source>
        <dbReference type="SAM" id="Coils"/>
    </source>
</evidence>
<feature type="compositionally biased region" description="Polar residues" evidence="2">
    <location>
        <begin position="383"/>
        <end position="392"/>
    </location>
</feature>
<feature type="region of interest" description="Disordered" evidence="2">
    <location>
        <begin position="310"/>
        <end position="355"/>
    </location>
</feature>
<keyword evidence="4" id="KW-1185">Reference proteome</keyword>
<evidence type="ECO:0000313" key="3">
    <source>
        <dbReference type="EMBL" id="VEU34484.1"/>
    </source>
</evidence>
<feature type="region of interest" description="Disordered" evidence="2">
    <location>
        <begin position="1"/>
        <end position="31"/>
    </location>
</feature>
<sequence length="555" mass="61536">MNSSGNNNGYGRGGDGHAESTTGTKEQQQPVVSLLEKYSSLHRGIDEARKEYAEKQMEIESIEGKIHRLVSVDGPETEAATEKAIQERDDLLRTLEELTTKDLVDAQDREFRAQTKLALARSKEEKAIQAAQDDQTNFLLECKTFREKIRTLILRGELYDFKSRLAPIGAHIILGGNHTVFSGSQREDDTKNGTGNDSSENFQLLCDLLLQEANKNNDNYEEDEELQELLQQLRTQKEKTKKSRQAWEEATQKLSSAQQAMEKRENQKKDLQSQCERLEKDVFYVQSQIDCLDRLTKEAHESAADFRNDMERHAQKQSSSSITTPLAPERTTVTAEAGAQTTAGNHCSSANAIRKKQTAPYNPYAVANRKRHTASASASTSTPELTGTSRTISPVAALDTTDKNNGNHPHRAPADGNGDRSSFNFSPNSLPSGQRLRSSRHFGRSSFRPPGESLMRIAASASGNGNTSAGHNKIEHRNDNAEFKPVPSESTKVSPWERRGPKRGTSSKRLRIDDSDDDDSEENGDDSSWLNAAPAFSAAKKSKSSASESRTRVEH</sequence>
<dbReference type="EMBL" id="CAACVS010000030">
    <property type="protein sequence ID" value="VEU34484.1"/>
    <property type="molecule type" value="Genomic_DNA"/>
</dbReference>